<keyword evidence="1" id="KW-0732">Signal</keyword>
<feature type="chain" id="PRO_5003313452" description="FNIP repeat-containing protein" evidence="1">
    <location>
        <begin position="18"/>
        <end position="626"/>
    </location>
</feature>
<protein>
    <recommendedName>
        <fullName evidence="4">FNIP repeat-containing protein</fullName>
    </recommendedName>
</protein>
<keyword evidence="3" id="KW-1185">Reference proteome</keyword>
<dbReference type="GeneID" id="14871074"/>
<evidence type="ECO:0000313" key="3">
    <source>
        <dbReference type="Proteomes" id="UP000007797"/>
    </source>
</evidence>
<evidence type="ECO:0008006" key="4">
    <source>
        <dbReference type="Google" id="ProtNLM"/>
    </source>
</evidence>
<dbReference type="PANTHER" id="PTHR32134">
    <property type="entry name" value="FNIP REPEAT-CONTAINING PROTEIN"/>
    <property type="match status" value="1"/>
</dbReference>
<dbReference type="KEGG" id="dfa:DFA_02386"/>
<feature type="signal peptide" evidence="1">
    <location>
        <begin position="1"/>
        <end position="17"/>
    </location>
</feature>
<dbReference type="EMBL" id="GL883016">
    <property type="protein sequence ID" value="EGG19139.1"/>
    <property type="molecule type" value="Genomic_DNA"/>
</dbReference>
<evidence type="ECO:0000313" key="2">
    <source>
        <dbReference type="EMBL" id="EGG19139.1"/>
    </source>
</evidence>
<organism evidence="2 3">
    <name type="scientific">Cavenderia fasciculata</name>
    <name type="common">Slime mold</name>
    <name type="synonym">Dictyostelium fasciculatum</name>
    <dbReference type="NCBI Taxonomy" id="261658"/>
    <lineage>
        <taxon>Eukaryota</taxon>
        <taxon>Amoebozoa</taxon>
        <taxon>Evosea</taxon>
        <taxon>Eumycetozoa</taxon>
        <taxon>Dictyostelia</taxon>
        <taxon>Acytosteliales</taxon>
        <taxon>Cavenderiaceae</taxon>
        <taxon>Cavenderia</taxon>
    </lineage>
</organism>
<dbReference type="SUPFAM" id="SSF52058">
    <property type="entry name" value="L domain-like"/>
    <property type="match status" value="1"/>
</dbReference>
<dbReference type="Proteomes" id="UP000007797">
    <property type="component" value="Unassembled WGS sequence"/>
</dbReference>
<gene>
    <name evidence="2" type="ORF">DFA_02386</name>
</gene>
<sequence>MTTILSLSNLLLLQIITDIEDNADIICLLFTCKQLYQNSSLKRSIQFKGIGEPINTEKRKISKQFIETVNRFNLYSFKDILVNSLSDQQVILGKDRVTVYAEKNNRVDKSNITTVLVKEYQLETIQSIYQIPSIKTLFINDQTNEKAYFKVHLSSISLLPNLQRLFVRSYDLDIGQHSSLKSLDLHVGELYNLSVLENKFESLTELCIKSDFISSGRINLLPSSLTSLTLEPLGIPPKNAFHSLTLLVKLDIYLDFGSQVEEQPCIDLFCLNKLETLKLGGNDSEHYINYIIEIQLPPSIKNLVLIPTCISIPSECPMPLLEQLKVPQCLFTKGGFSMSSSPLLKKLVIDSCFENVEAKMIPSSLEHLSIDKNTGGANILDQVVFPTTLTYLSLKGSWIETVNPNRLPESLVKLKQNIKGPVLPTLPQHLKQFIWKAQPYLYYKPLLVFPSTNNYPPHLETLNLLEVHKDFTINVPLITKYLLIPLDAVHSTDDTQFYSLGSKISKSIILQPQWLPVNTTHLTCQLWNASKDKKLGFRLDEIINRTNVRYLSLRMISRQKPASAPFEFSIQRLDPDNRNVLVLERQSLTGGIITQRKSIDSGQQYDPIYLYLNRSFGWSFGKEHIQ</sequence>
<evidence type="ECO:0000256" key="1">
    <source>
        <dbReference type="SAM" id="SignalP"/>
    </source>
</evidence>
<proteinExistence type="predicted"/>
<dbReference type="PANTHER" id="PTHR32134:SF169">
    <property type="entry name" value="FNIP REPEAT-CONTAINING PROTEIN-RELATED"/>
    <property type="match status" value="1"/>
</dbReference>
<reference evidence="3" key="1">
    <citation type="journal article" date="2011" name="Genome Res.">
        <title>Phylogeny-wide analysis of social amoeba genomes highlights ancient origins for complex intercellular communication.</title>
        <authorList>
            <person name="Heidel A.J."/>
            <person name="Lawal H.M."/>
            <person name="Felder M."/>
            <person name="Schilde C."/>
            <person name="Helps N.R."/>
            <person name="Tunggal B."/>
            <person name="Rivero F."/>
            <person name="John U."/>
            <person name="Schleicher M."/>
            <person name="Eichinger L."/>
            <person name="Platzer M."/>
            <person name="Noegel A.A."/>
            <person name="Schaap P."/>
            <person name="Gloeckner G."/>
        </authorList>
    </citation>
    <scope>NUCLEOTIDE SEQUENCE [LARGE SCALE GENOMIC DNA]</scope>
    <source>
        <strain evidence="3">SH3</strain>
    </source>
</reference>
<dbReference type="AlphaFoldDB" id="F4PZB0"/>
<accession>F4PZB0</accession>
<dbReference type="InterPro" id="IPR051251">
    <property type="entry name" value="STK_FNIP-Repeat"/>
</dbReference>
<name>F4PZB0_CACFS</name>
<dbReference type="RefSeq" id="XP_004366772.1">
    <property type="nucleotide sequence ID" value="XM_004366715.1"/>
</dbReference>